<dbReference type="SUPFAM" id="SSF52172">
    <property type="entry name" value="CheY-like"/>
    <property type="match status" value="1"/>
</dbReference>
<dbReference type="GO" id="GO:0000160">
    <property type="term" value="P:phosphorelay signal transduction system"/>
    <property type="evidence" value="ECO:0007669"/>
    <property type="project" value="InterPro"/>
</dbReference>
<dbReference type="InterPro" id="IPR011006">
    <property type="entry name" value="CheY-like_superfamily"/>
</dbReference>
<dbReference type="EMBL" id="AUZZ01003859">
    <property type="protein sequence ID" value="EQD55760.1"/>
    <property type="molecule type" value="Genomic_DNA"/>
</dbReference>
<organism evidence="2">
    <name type="scientific">mine drainage metagenome</name>
    <dbReference type="NCBI Taxonomy" id="410659"/>
    <lineage>
        <taxon>unclassified sequences</taxon>
        <taxon>metagenomes</taxon>
        <taxon>ecological metagenomes</taxon>
    </lineage>
</organism>
<sequence>TITIHSEPGKGTRMTVMWTGLAIGRMNPPERVTGQMRLSHWRGRRVYVLDDDKEVVRSLCALLETWGLTVRGAGGAHDLQELVNVEGCPDVLIADLHLGRNQSGLAVAEHLVETQGPLPVLIITADTAAVPLSDGDAPSWLTLMQKPVSSTALQAALDTFFAELPEPTKSRDPAEIEASIERK</sequence>
<gene>
    <name evidence="2" type="ORF">B2A_05540</name>
</gene>
<name>T1BP18_9ZZZZ</name>
<dbReference type="InterPro" id="IPR001789">
    <property type="entry name" value="Sig_transdc_resp-reg_receiver"/>
</dbReference>
<proteinExistence type="predicted"/>
<dbReference type="Gene3D" id="3.40.50.2300">
    <property type="match status" value="1"/>
</dbReference>
<dbReference type="AlphaFoldDB" id="T1BP18"/>
<evidence type="ECO:0000313" key="2">
    <source>
        <dbReference type="EMBL" id="EQD55760.1"/>
    </source>
</evidence>
<comment type="caution">
    <text evidence="2">The sequence shown here is derived from an EMBL/GenBank/DDBJ whole genome shotgun (WGS) entry which is preliminary data.</text>
</comment>
<accession>T1BP18</accession>
<dbReference type="Pfam" id="PF00072">
    <property type="entry name" value="Response_reg"/>
    <property type="match status" value="1"/>
</dbReference>
<feature type="non-terminal residue" evidence="2">
    <location>
        <position position="1"/>
    </location>
</feature>
<protein>
    <submittedName>
        <fullName evidence="2">Two-component sensor</fullName>
    </submittedName>
</protein>
<dbReference type="PROSITE" id="PS50110">
    <property type="entry name" value="RESPONSE_REGULATORY"/>
    <property type="match status" value="1"/>
</dbReference>
<dbReference type="SMART" id="SM00448">
    <property type="entry name" value="REC"/>
    <property type="match status" value="1"/>
</dbReference>
<evidence type="ECO:0000259" key="1">
    <source>
        <dbReference type="PROSITE" id="PS50110"/>
    </source>
</evidence>
<feature type="domain" description="Response regulatory" evidence="1">
    <location>
        <begin position="45"/>
        <end position="161"/>
    </location>
</feature>
<reference evidence="2" key="1">
    <citation type="submission" date="2013-08" db="EMBL/GenBank/DDBJ databases">
        <authorList>
            <person name="Mendez C."/>
            <person name="Richter M."/>
            <person name="Ferrer M."/>
            <person name="Sanchez J."/>
        </authorList>
    </citation>
    <scope>NUCLEOTIDE SEQUENCE</scope>
</reference>
<reference evidence="2" key="2">
    <citation type="journal article" date="2014" name="ISME J.">
        <title>Microbial stratification in low pH oxic and suboxic macroscopic growths along an acid mine drainage.</title>
        <authorList>
            <person name="Mendez-Garcia C."/>
            <person name="Mesa V."/>
            <person name="Sprenger R.R."/>
            <person name="Richter M."/>
            <person name="Diez M.S."/>
            <person name="Solano J."/>
            <person name="Bargiela R."/>
            <person name="Golyshina O.V."/>
            <person name="Manteca A."/>
            <person name="Ramos J.L."/>
            <person name="Gallego J.R."/>
            <person name="Llorente I."/>
            <person name="Martins Dos Santos V.A."/>
            <person name="Jensen O.N."/>
            <person name="Pelaez A.I."/>
            <person name="Sanchez J."/>
            <person name="Ferrer M."/>
        </authorList>
    </citation>
    <scope>NUCLEOTIDE SEQUENCE</scope>
</reference>